<protein>
    <recommendedName>
        <fullName evidence="3">DUF4177 domain-containing protein</fullName>
    </recommendedName>
</protein>
<dbReference type="RefSeq" id="WP_180701611.1">
    <property type="nucleotide sequence ID" value="NZ_CAJUCR010000023.1"/>
</dbReference>
<dbReference type="GeneID" id="82205487"/>
<dbReference type="KEGG" id="ril:CRIB_1453"/>
<evidence type="ECO:0008006" key="3">
    <source>
        <dbReference type="Google" id="ProtNLM"/>
    </source>
</evidence>
<dbReference type="Pfam" id="PF13783">
    <property type="entry name" value="DUF4177"/>
    <property type="match status" value="1"/>
</dbReference>
<dbReference type="EMBL" id="LN555523">
    <property type="protein sequence ID" value="CED94061.1"/>
    <property type="molecule type" value="Genomic_DNA"/>
</dbReference>
<reference evidence="1 2" key="1">
    <citation type="submission" date="2014-04" db="EMBL/GenBank/DDBJ databases">
        <authorList>
            <person name="Hornung B.V."/>
        </authorList>
    </citation>
    <scope>NUCLEOTIDE SEQUENCE [LARGE SCALE GENOMIC DNA]</scope>
    <source>
        <strain evidence="1 2">CRIB</strain>
    </source>
</reference>
<evidence type="ECO:0000313" key="1">
    <source>
        <dbReference type="EMBL" id="CED94061.1"/>
    </source>
</evidence>
<dbReference type="InterPro" id="IPR025234">
    <property type="entry name" value="YjzH-like"/>
</dbReference>
<keyword evidence="2" id="KW-1185">Reference proteome</keyword>
<gene>
    <name evidence="1" type="ORF">CRIB_1453</name>
</gene>
<dbReference type="Proteomes" id="UP000245622">
    <property type="component" value="Chromosome 1"/>
</dbReference>
<proteinExistence type="predicted"/>
<dbReference type="AlphaFoldDB" id="A0A1V1I1E7"/>
<accession>A0A1V1I1E7</accession>
<evidence type="ECO:0000313" key="2">
    <source>
        <dbReference type="Proteomes" id="UP000245622"/>
    </source>
</evidence>
<name>A0A1V1I1E7_9FIRM</name>
<organism evidence="1 2">
    <name type="scientific">Romboutsia ilealis</name>
    <dbReference type="NCBI Taxonomy" id="1115758"/>
    <lineage>
        <taxon>Bacteria</taxon>
        <taxon>Bacillati</taxon>
        <taxon>Bacillota</taxon>
        <taxon>Clostridia</taxon>
        <taxon>Peptostreptococcales</taxon>
        <taxon>Peptostreptococcaceae</taxon>
        <taxon>Romboutsia</taxon>
    </lineage>
</organism>
<sequence length="46" mass="5676">MKKYEYKCVSILGDGERTTRILNEYGQQGWELVCTCWIWHYFKREI</sequence>